<name>A0A437MJS1_9PROT</name>
<protein>
    <recommendedName>
        <fullName evidence="4">TIGR02301 family protein</fullName>
    </recommendedName>
</protein>
<sequence length="125" mass="13497">MTSRHLAMLAAAGMLLAGAAQGQEALLPVGGTRESIQLAQSFASAAEVRQFCRLQPDLDGANALLRRLSEQLRQMPTEQQTYVAGYVFARQEATMGRALDAEARAAECTSALTRLGRAEMRRSSQ</sequence>
<accession>A0A437MJS1</accession>
<dbReference type="RefSeq" id="WP_127787146.1">
    <property type="nucleotide sequence ID" value="NZ_SACL01000002.1"/>
</dbReference>
<keyword evidence="1" id="KW-0732">Signal</keyword>
<evidence type="ECO:0000313" key="3">
    <source>
        <dbReference type="Proteomes" id="UP000282957"/>
    </source>
</evidence>
<dbReference type="AlphaFoldDB" id="A0A437MJS1"/>
<evidence type="ECO:0008006" key="4">
    <source>
        <dbReference type="Google" id="ProtNLM"/>
    </source>
</evidence>
<dbReference type="Proteomes" id="UP000282957">
    <property type="component" value="Unassembled WGS sequence"/>
</dbReference>
<evidence type="ECO:0000313" key="2">
    <source>
        <dbReference type="EMBL" id="RVT97917.1"/>
    </source>
</evidence>
<feature type="chain" id="PRO_5019580453" description="TIGR02301 family protein" evidence="1">
    <location>
        <begin position="23"/>
        <end position="125"/>
    </location>
</feature>
<gene>
    <name evidence="2" type="ORF">EOD42_09000</name>
</gene>
<organism evidence="2 3">
    <name type="scientific">Rhodovarius crocodyli</name>
    <dbReference type="NCBI Taxonomy" id="1979269"/>
    <lineage>
        <taxon>Bacteria</taxon>
        <taxon>Pseudomonadati</taxon>
        <taxon>Pseudomonadota</taxon>
        <taxon>Alphaproteobacteria</taxon>
        <taxon>Acetobacterales</taxon>
        <taxon>Roseomonadaceae</taxon>
        <taxon>Rhodovarius</taxon>
    </lineage>
</organism>
<feature type="signal peptide" evidence="1">
    <location>
        <begin position="1"/>
        <end position="22"/>
    </location>
</feature>
<dbReference type="EMBL" id="SACL01000002">
    <property type="protein sequence ID" value="RVT97917.1"/>
    <property type="molecule type" value="Genomic_DNA"/>
</dbReference>
<proteinExistence type="predicted"/>
<evidence type="ECO:0000256" key="1">
    <source>
        <dbReference type="SAM" id="SignalP"/>
    </source>
</evidence>
<reference evidence="2 3" key="1">
    <citation type="submission" date="2019-01" db="EMBL/GenBank/DDBJ databases">
        <authorList>
            <person name="Chen W.-M."/>
        </authorList>
    </citation>
    <scope>NUCLEOTIDE SEQUENCE [LARGE SCALE GENOMIC DNA]</scope>
    <source>
        <strain evidence="2 3">CCP-6</strain>
    </source>
</reference>
<keyword evidence="3" id="KW-1185">Reference proteome</keyword>
<comment type="caution">
    <text evidence="2">The sequence shown here is derived from an EMBL/GenBank/DDBJ whole genome shotgun (WGS) entry which is preliminary data.</text>
</comment>